<dbReference type="RefSeq" id="WP_133846460.1">
    <property type="nucleotide sequence ID" value="NZ_AP024329.1"/>
</dbReference>
<dbReference type="InterPro" id="IPR018239">
    <property type="entry name" value="DNA_ligase_AS"/>
</dbReference>
<dbReference type="PANTHER" id="PTHR47810">
    <property type="entry name" value="DNA LIGASE"/>
    <property type="match status" value="1"/>
</dbReference>
<dbReference type="Pfam" id="PF01653">
    <property type="entry name" value="DNA_ligase_aden"/>
    <property type="match status" value="1"/>
</dbReference>
<dbReference type="InterPro" id="IPR001679">
    <property type="entry name" value="DNA_ligase"/>
</dbReference>
<sequence length="560" mass="63684">MHYLILLVWLFSLGVSAMCPVWAPTRAEEEIAGLEAQLIQWDDLYHRQGKSVVTDEHYDALRSKLQQWQRCFHPTLEPHPPVLKTDGKVSHPVAHVGVRKLSRKDDVAHWMMNRRELWVQPKIDGVAVTLIYRQGKLVKMISRGNGLSGEDWTTKAALISDIPLTIPLLSRQQIFQGELYLKMTDHQQATDGGKNARSIVAGALMAKTPAEVLPHIGLFVWAWPDGPENLTQRLLALRQAGFPDVSEWTHRVTGADEVESWRERWFHQPLSFVTDGVVVHSLPSEQGWNWIPGQGNWAVAWKYPPPQATSEVRSVAFSVGRTGKTNVVLILQPVQLDDKRISRVNVGSVSRWRKWNVIAGDHVSIDLAGQGIPRLNEVLWRVAQRDYPQFPDAASFSHLSCLHLTPECRQQFLARLEWLSSKSALNLTGMGRQNWQQLLQSGYLTHLFSWLALSQEQLKVVPGIGEARSHLFWQQFRLSRQRPFKRWVRALGVPIPEKAMNALVDDSWSQLLSRTVEEWQTLPGIGDGLAQKIINFLQHQEVRQLIHWLEEPAALAVSSD</sequence>
<dbReference type="InterPro" id="IPR050326">
    <property type="entry name" value="NAD_dep_DNA_ligaseB"/>
</dbReference>
<comment type="similarity">
    <text evidence="7">Belongs to the NAD-dependent DNA ligase family. LigB subfamily.</text>
</comment>
<dbReference type="EMBL" id="AP024329">
    <property type="protein sequence ID" value="BCQ37187.1"/>
    <property type="molecule type" value="Genomic_DNA"/>
</dbReference>
<dbReference type="Pfam" id="PF03120">
    <property type="entry name" value="OB_DNA_ligase"/>
    <property type="match status" value="1"/>
</dbReference>
<keyword evidence="2 7" id="KW-0235">DNA replication</keyword>
<dbReference type="Proteomes" id="UP000677515">
    <property type="component" value="Chromosome"/>
</dbReference>
<dbReference type="InterPro" id="IPR012340">
    <property type="entry name" value="NA-bd_OB-fold"/>
</dbReference>
<dbReference type="InterPro" id="IPR013839">
    <property type="entry name" value="DNAligase_adenylation"/>
</dbReference>
<dbReference type="InterPro" id="IPR013840">
    <property type="entry name" value="DNAligase_N"/>
</dbReference>
<reference evidence="9 10" key="1">
    <citation type="submission" date="2021-01" db="EMBL/GenBank/DDBJ databases">
        <title>Complete genome sequence of Erwinia rhapontici MAFF 311153.</title>
        <authorList>
            <person name="Morohoshi T."/>
            <person name="Someya N."/>
        </authorList>
    </citation>
    <scope>NUCLEOTIDE SEQUENCE [LARGE SCALE GENOMIC DNA]</scope>
    <source>
        <strain evidence="9 10">MAFF 311153</strain>
    </source>
</reference>
<evidence type="ECO:0000313" key="10">
    <source>
        <dbReference type="Proteomes" id="UP000677515"/>
    </source>
</evidence>
<keyword evidence="1 7" id="KW-0436">Ligase</keyword>
<evidence type="ECO:0000256" key="2">
    <source>
        <dbReference type="ARBA" id="ARBA00022705"/>
    </source>
</evidence>
<protein>
    <recommendedName>
        <fullName evidence="7">DNA ligase B</fullName>
        <ecNumber evidence="7">6.5.1.2</ecNumber>
    </recommendedName>
    <alternativeName>
        <fullName evidence="7">Polydeoxyribonucleotide synthase [NAD(+)] B</fullName>
    </alternativeName>
</protein>
<evidence type="ECO:0000256" key="4">
    <source>
        <dbReference type="ARBA" id="ARBA00023027"/>
    </source>
</evidence>
<dbReference type="PROSITE" id="PS01055">
    <property type="entry name" value="DNA_LIGASE_N1"/>
    <property type="match status" value="1"/>
</dbReference>
<accession>A0ABN6DRZ1</accession>
<organism evidence="9 10">
    <name type="scientific">Erwinia rhapontici</name>
    <name type="common">Pectobacterium rhapontici</name>
    <dbReference type="NCBI Taxonomy" id="55212"/>
    <lineage>
        <taxon>Bacteria</taxon>
        <taxon>Pseudomonadati</taxon>
        <taxon>Pseudomonadota</taxon>
        <taxon>Gammaproteobacteria</taxon>
        <taxon>Enterobacterales</taxon>
        <taxon>Erwiniaceae</taxon>
        <taxon>Erwinia</taxon>
    </lineage>
</organism>
<proteinExistence type="inferred from homology"/>
<evidence type="ECO:0000259" key="8">
    <source>
        <dbReference type="SMART" id="SM00532"/>
    </source>
</evidence>
<comment type="function">
    <text evidence="7">Catalyzes the formation of phosphodiester linkages between 5'-phosphoryl and 3'-hydroxyl groups in double-stranded DNA using NAD as a coenzyme and as the energy source for the reaction.</text>
</comment>
<evidence type="ECO:0000256" key="6">
    <source>
        <dbReference type="ARBA" id="ARBA00034005"/>
    </source>
</evidence>
<dbReference type="PIRSF" id="PIRSF001604">
    <property type="entry name" value="LigA"/>
    <property type="match status" value="1"/>
</dbReference>
<dbReference type="SUPFAM" id="SSF47781">
    <property type="entry name" value="RuvA domain 2-like"/>
    <property type="match status" value="1"/>
</dbReference>
<dbReference type="Gene3D" id="1.10.287.610">
    <property type="entry name" value="Helix hairpin bin"/>
    <property type="match status" value="1"/>
</dbReference>
<dbReference type="SUPFAM" id="SSF50249">
    <property type="entry name" value="Nucleic acid-binding proteins"/>
    <property type="match status" value="1"/>
</dbReference>
<dbReference type="HAMAP" id="MF_01587">
    <property type="entry name" value="DNA_ligase_B"/>
    <property type="match status" value="1"/>
</dbReference>
<gene>
    <name evidence="7 9" type="primary">ligB</name>
    <name evidence="9" type="ORF">ERHA53_45300</name>
</gene>
<dbReference type="GO" id="GO:0016874">
    <property type="term" value="F:ligase activity"/>
    <property type="evidence" value="ECO:0007669"/>
    <property type="project" value="UniProtKB-KW"/>
</dbReference>
<dbReference type="Gene3D" id="2.40.50.140">
    <property type="entry name" value="Nucleic acid-binding proteins"/>
    <property type="match status" value="1"/>
</dbReference>
<dbReference type="InterPro" id="IPR004150">
    <property type="entry name" value="NAD_DNA_ligase_OB"/>
</dbReference>
<dbReference type="InterPro" id="IPR010994">
    <property type="entry name" value="RuvA_2-like"/>
</dbReference>
<evidence type="ECO:0000256" key="1">
    <source>
        <dbReference type="ARBA" id="ARBA00022598"/>
    </source>
</evidence>
<comment type="catalytic activity">
    <reaction evidence="6 7">
        <text>NAD(+) + (deoxyribonucleotide)n-3'-hydroxyl + 5'-phospho-(deoxyribonucleotide)m = (deoxyribonucleotide)n+m + AMP + beta-nicotinamide D-nucleotide.</text>
        <dbReference type="EC" id="6.5.1.2"/>
    </reaction>
</comment>
<evidence type="ECO:0000256" key="3">
    <source>
        <dbReference type="ARBA" id="ARBA00022763"/>
    </source>
</evidence>
<feature type="active site" description="N6-AMP-lysine intermediate" evidence="7">
    <location>
        <position position="122"/>
    </location>
</feature>
<keyword evidence="10" id="KW-1185">Reference proteome</keyword>
<dbReference type="SMART" id="SM00532">
    <property type="entry name" value="LIGANc"/>
    <property type="match status" value="1"/>
</dbReference>
<keyword evidence="3 7" id="KW-0227">DNA damage</keyword>
<dbReference type="SUPFAM" id="SSF56091">
    <property type="entry name" value="DNA ligase/mRNA capping enzyme, catalytic domain"/>
    <property type="match status" value="1"/>
</dbReference>
<dbReference type="PANTHER" id="PTHR47810:SF1">
    <property type="entry name" value="DNA LIGASE B"/>
    <property type="match status" value="1"/>
</dbReference>
<keyword evidence="5 7" id="KW-0234">DNA repair</keyword>
<feature type="domain" description="NAD-dependent DNA ligase N-terminal" evidence="8">
    <location>
        <begin position="26"/>
        <end position="424"/>
    </location>
</feature>
<evidence type="ECO:0000313" key="9">
    <source>
        <dbReference type="EMBL" id="BCQ37187.1"/>
    </source>
</evidence>
<dbReference type="Gene3D" id="3.30.470.30">
    <property type="entry name" value="DNA ligase/mRNA capping enzyme"/>
    <property type="match status" value="1"/>
</dbReference>
<keyword evidence="4 7" id="KW-0520">NAD</keyword>
<name>A0ABN6DRZ1_ERWRD</name>
<dbReference type="EC" id="6.5.1.2" evidence="7"/>
<evidence type="ECO:0000256" key="5">
    <source>
        <dbReference type="ARBA" id="ARBA00023204"/>
    </source>
</evidence>
<evidence type="ECO:0000256" key="7">
    <source>
        <dbReference type="HAMAP-Rule" id="MF_01587"/>
    </source>
</evidence>
<dbReference type="Gene3D" id="1.10.150.20">
    <property type="entry name" value="5' to 3' exonuclease, C-terminal subdomain"/>
    <property type="match status" value="2"/>
</dbReference>
<dbReference type="InterPro" id="IPR020923">
    <property type="entry name" value="DNA_ligase_B"/>
</dbReference>
<dbReference type="NCBIfam" id="NF005987">
    <property type="entry name" value="PRK08097.1"/>
    <property type="match status" value="1"/>
</dbReference>